<name>A0A8S2PQE6_9BILA</name>
<sequence>MPKQPSDQLVTQWIYQDYFQYKDRSPKASVTSKYAKALLDVAGADGVSHDDLEVLKKYQIGSEDSTAIYNNDSKLKSAEHFQAELIYDGFRAAAADGTLKTREIDAISALAKKLGMTDEKFQEILTLYKEEEEHRQKRIEVLFPKSYADAVKAIDKHYGR</sequence>
<dbReference type="EMBL" id="CAJOBH010006763">
    <property type="protein sequence ID" value="CAF4065558.1"/>
    <property type="molecule type" value="Genomic_DNA"/>
</dbReference>
<dbReference type="Proteomes" id="UP000681967">
    <property type="component" value="Unassembled WGS sequence"/>
</dbReference>
<gene>
    <name evidence="1" type="ORF">BYL167_LOCUS17212</name>
</gene>
<proteinExistence type="predicted"/>
<comment type="caution">
    <text evidence="1">The sequence shown here is derived from an EMBL/GenBank/DDBJ whole genome shotgun (WGS) entry which is preliminary data.</text>
</comment>
<dbReference type="Gene3D" id="1.10.3680.10">
    <property type="entry name" value="TerB-like"/>
    <property type="match status" value="1"/>
</dbReference>
<evidence type="ECO:0000313" key="2">
    <source>
        <dbReference type="Proteomes" id="UP000681967"/>
    </source>
</evidence>
<accession>A0A8S2PQE6</accession>
<evidence type="ECO:0000313" key="1">
    <source>
        <dbReference type="EMBL" id="CAF4065558.1"/>
    </source>
</evidence>
<reference evidence="1" key="1">
    <citation type="submission" date="2021-02" db="EMBL/GenBank/DDBJ databases">
        <authorList>
            <person name="Nowell W R."/>
        </authorList>
    </citation>
    <scope>NUCLEOTIDE SEQUENCE</scope>
</reference>
<protein>
    <submittedName>
        <fullName evidence="1">Uncharacterized protein</fullName>
    </submittedName>
</protein>
<dbReference type="InterPro" id="IPR029024">
    <property type="entry name" value="TerB-like"/>
</dbReference>
<dbReference type="SUPFAM" id="SSF158682">
    <property type="entry name" value="TerB-like"/>
    <property type="match status" value="1"/>
</dbReference>
<dbReference type="AlphaFoldDB" id="A0A8S2PQE6"/>
<organism evidence="1 2">
    <name type="scientific">Rotaria magnacalcarata</name>
    <dbReference type="NCBI Taxonomy" id="392030"/>
    <lineage>
        <taxon>Eukaryota</taxon>
        <taxon>Metazoa</taxon>
        <taxon>Spiralia</taxon>
        <taxon>Gnathifera</taxon>
        <taxon>Rotifera</taxon>
        <taxon>Eurotatoria</taxon>
        <taxon>Bdelloidea</taxon>
        <taxon>Philodinida</taxon>
        <taxon>Philodinidae</taxon>
        <taxon>Rotaria</taxon>
    </lineage>
</organism>